<sequence>MKTDRCKKLSCKEQPLDPERPGRIESLDVNSSPSLLLNIALALQHVLVLSSLCALVVDTLIQEVDKERIVAYVLFCSGISTLLQSWIGSRLPLILAPSLDFLIPALTLLSAQSGTAVACRGQCTEPEEPVAPAHPIRELKGMAVVAGLVQLAVGLTGLAGFALGHCGPLVLAPLLCILGFSIFREAALFCSDHWGMAALAIVLLVILSQHLHYFLQLSVFSVCKRLSVLLSVMVTCGVCAALVHWGHVHLNSVTQMLSTKRNATFIQSRNGPHSSDFGFPNDSVPWLDFPLPAPALPLLSGKSIAAGVAGGLSSSISSPAVYVVAARLLKVPVPPAHACNRGLCVDGLGSVLSGLMGAPVGLCSSVPNACVIGLSQSGSRSTVQLAGVLLLILGVSPQLAQMLCSVPLAIHGALLGVTYTLAVATGITYFQHADVDSGRNIFNIGFTVFMSLALPRWFRLHSSFIQTGVPSVDVFLQSLLTLPVFFVGVLAFLLEHTVSGTLPERGLVRHEGTKKILSLADQQQGYSRSPDAVYDPPPPVMKVLDLSGLRTVPFCACRSPPVEEVVVAVPEMSSLLPDKDAGVSTILPKLVFE</sequence>
<feature type="transmembrane region" description="Helical" evidence="6">
    <location>
        <begin position="406"/>
        <end position="429"/>
    </location>
</feature>
<evidence type="ECO:0000313" key="7">
    <source>
        <dbReference type="EMBL" id="KAF4109411.1"/>
    </source>
</evidence>
<feature type="transmembrane region" description="Helical" evidence="6">
    <location>
        <begin position="474"/>
        <end position="494"/>
    </location>
</feature>
<evidence type="ECO:0000256" key="4">
    <source>
        <dbReference type="ARBA" id="ARBA00022989"/>
    </source>
</evidence>
<keyword evidence="8" id="KW-1185">Reference proteome</keyword>
<dbReference type="EMBL" id="JAAMOB010000009">
    <property type="protein sequence ID" value="KAF4109411.1"/>
    <property type="molecule type" value="Genomic_DNA"/>
</dbReference>
<dbReference type="PANTHER" id="PTHR11119">
    <property type="entry name" value="XANTHINE-URACIL / VITAMIN C PERMEASE FAMILY MEMBER"/>
    <property type="match status" value="1"/>
</dbReference>
<organism evidence="7 8">
    <name type="scientific">Onychostoma macrolepis</name>
    <dbReference type="NCBI Taxonomy" id="369639"/>
    <lineage>
        <taxon>Eukaryota</taxon>
        <taxon>Metazoa</taxon>
        <taxon>Chordata</taxon>
        <taxon>Craniata</taxon>
        <taxon>Vertebrata</taxon>
        <taxon>Euteleostomi</taxon>
        <taxon>Actinopterygii</taxon>
        <taxon>Neopterygii</taxon>
        <taxon>Teleostei</taxon>
        <taxon>Ostariophysi</taxon>
        <taxon>Cypriniformes</taxon>
        <taxon>Cyprinidae</taxon>
        <taxon>Acrossocheilinae</taxon>
        <taxon>Onychostoma</taxon>
    </lineage>
</organism>
<feature type="transmembrane region" description="Helical" evidence="6">
    <location>
        <begin position="194"/>
        <end position="214"/>
    </location>
</feature>
<feature type="transmembrane region" description="Helical" evidence="6">
    <location>
        <begin position="169"/>
        <end position="187"/>
    </location>
</feature>
<evidence type="ECO:0008006" key="9">
    <source>
        <dbReference type="Google" id="ProtNLM"/>
    </source>
</evidence>
<evidence type="ECO:0000313" key="8">
    <source>
        <dbReference type="Proteomes" id="UP000579812"/>
    </source>
</evidence>
<name>A0A7J6CQM8_9TELE</name>
<dbReference type="OrthoDB" id="1641903at2759"/>
<keyword evidence="5 6" id="KW-0472">Membrane</keyword>
<feature type="transmembrane region" description="Helical" evidence="6">
    <location>
        <begin position="69"/>
        <end position="87"/>
    </location>
</feature>
<dbReference type="GO" id="GO:0022857">
    <property type="term" value="F:transmembrane transporter activity"/>
    <property type="evidence" value="ECO:0007669"/>
    <property type="project" value="InterPro"/>
</dbReference>
<comment type="similarity">
    <text evidence="2">Belongs to the nucleobase:cation symporter-2 (NCS2) (TC 2.A.40) family.</text>
</comment>
<dbReference type="AlphaFoldDB" id="A0A7J6CQM8"/>
<dbReference type="Proteomes" id="UP000579812">
    <property type="component" value="Unassembled WGS sequence"/>
</dbReference>
<evidence type="ECO:0000256" key="2">
    <source>
        <dbReference type="ARBA" id="ARBA00008821"/>
    </source>
</evidence>
<evidence type="ECO:0000256" key="3">
    <source>
        <dbReference type="ARBA" id="ARBA00022692"/>
    </source>
</evidence>
<feature type="transmembrane region" description="Helical" evidence="6">
    <location>
        <begin position="142"/>
        <end position="163"/>
    </location>
</feature>
<reference evidence="7 8" key="1">
    <citation type="submission" date="2020-04" db="EMBL/GenBank/DDBJ databases">
        <title>Chromosome-level genome assembly of a cyprinid fish Onychostoma macrolepis by integration of Nanopore Sequencing, Bionano and Hi-C technology.</title>
        <authorList>
            <person name="Wang D."/>
        </authorList>
    </citation>
    <scope>NUCLEOTIDE SEQUENCE [LARGE SCALE GENOMIC DNA]</scope>
    <source>
        <strain evidence="7">SWU-2019</strain>
        <tissue evidence="7">Muscle</tissue>
    </source>
</reference>
<keyword evidence="3 6" id="KW-0812">Transmembrane</keyword>
<feature type="transmembrane region" description="Helical" evidence="6">
    <location>
        <begin position="226"/>
        <end position="246"/>
    </location>
</feature>
<comment type="subcellular location">
    <subcellularLocation>
        <location evidence="1">Membrane</location>
        <topology evidence="1">Multi-pass membrane protein</topology>
    </subcellularLocation>
</comment>
<feature type="transmembrane region" description="Helical" evidence="6">
    <location>
        <begin position="382"/>
        <end position="400"/>
    </location>
</feature>
<dbReference type="InterPro" id="IPR006043">
    <property type="entry name" value="NCS2"/>
</dbReference>
<proteinExistence type="inferred from homology"/>
<dbReference type="GO" id="GO:0016020">
    <property type="term" value="C:membrane"/>
    <property type="evidence" value="ECO:0007669"/>
    <property type="project" value="UniProtKB-SubCell"/>
</dbReference>
<evidence type="ECO:0000256" key="1">
    <source>
        <dbReference type="ARBA" id="ARBA00004141"/>
    </source>
</evidence>
<dbReference type="Pfam" id="PF00860">
    <property type="entry name" value="Xan_ur_permease"/>
    <property type="match status" value="1"/>
</dbReference>
<protein>
    <recommendedName>
        <fullName evidence="9">Solute carrier family 23 member 3</fullName>
    </recommendedName>
</protein>
<evidence type="ECO:0000256" key="6">
    <source>
        <dbReference type="SAM" id="Phobius"/>
    </source>
</evidence>
<feature type="transmembrane region" description="Helical" evidence="6">
    <location>
        <begin position="35"/>
        <end position="57"/>
    </location>
</feature>
<keyword evidence="4 6" id="KW-1133">Transmembrane helix</keyword>
<gene>
    <name evidence="7" type="ORF">G5714_010484</name>
</gene>
<comment type="caution">
    <text evidence="7">The sequence shown here is derived from an EMBL/GenBank/DDBJ whole genome shotgun (WGS) entry which is preliminary data.</text>
</comment>
<accession>A0A7J6CQM8</accession>
<evidence type="ECO:0000256" key="5">
    <source>
        <dbReference type="ARBA" id="ARBA00023136"/>
    </source>
</evidence>
<feature type="transmembrane region" description="Helical" evidence="6">
    <location>
        <begin position="441"/>
        <end position="458"/>
    </location>
</feature>